<accession>A0A4Z2IT93</accession>
<dbReference type="Proteomes" id="UP000314294">
    <property type="component" value="Unassembled WGS sequence"/>
</dbReference>
<evidence type="ECO:0000313" key="1">
    <source>
        <dbReference type="EMBL" id="TNN80734.1"/>
    </source>
</evidence>
<gene>
    <name evidence="1" type="ORF">EYF80_008968</name>
</gene>
<dbReference type="AlphaFoldDB" id="A0A4Z2IT93"/>
<keyword evidence="2" id="KW-1185">Reference proteome</keyword>
<comment type="caution">
    <text evidence="1">The sequence shown here is derived from an EMBL/GenBank/DDBJ whole genome shotgun (WGS) entry which is preliminary data.</text>
</comment>
<organism evidence="1 2">
    <name type="scientific">Liparis tanakae</name>
    <name type="common">Tanaka's snailfish</name>
    <dbReference type="NCBI Taxonomy" id="230148"/>
    <lineage>
        <taxon>Eukaryota</taxon>
        <taxon>Metazoa</taxon>
        <taxon>Chordata</taxon>
        <taxon>Craniata</taxon>
        <taxon>Vertebrata</taxon>
        <taxon>Euteleostomi</taxon>
        <taxon>Actinopterygii</taxon>
        <taxon>Neopterygii</taxon>
        <taxon>Teleostei</taxon>
        <taxon>Neoteleostei</taxon>
        <taxon>Acanthomorphata</taxon>
        <taxon>Eupercaria</taxon>
        <taxon>Perciformes</taxon>
        <taxon>Cottioidei</taxon>
        <taxon>Cottales</taxon>
        <taxon>Liparidae</taxon>
        <taxon>Liparis</taxon>
    </lineage>
</organism>
<dbReference type="EMBL" id="SRLO01000051">
    <property type="protein sequence ID" value="TNN80734.1"/>
    <property type="molecule type" value="Genomic_DNA"/>
</dbReference>
<evidence type="ECO:0000313" key="2">
    <source>
        <dbReference type="Proteomes" id="UP000314294"/>
    </source>
</evidence>
<protein>
    <submittedName>
        <fullName evidence="1">Uncharacterized protein</fullName>
    </submittedName>
</protein>
<name>A0A4Z2IT93_9TELE</name>
<proteinExistence type="predicted"/>
<reference evidence="1 2" key="1">
    <citation type="submission" date="2019-03" db="EMBL/GenBank/DDBJ databases">
        <title>First draft genome of Liparis tanakae, snailfish: a comprehensive survey of snailfish specific genes.</title>
        <authorList>
            <person name="Kim W."/>
            <person name="Song I."/>
            <person name="Jeong J.-H."/>
            <person name="Kim D."/>
            <person name="Kim S."/>
            <person name="Ryu S."/>
            <person name="Song J.Y."/>
            <person name="Lee S.K."/>
        </authorList>
    </citation>
    <scope>NUCLEOTIDE SEQUENCE [LARGE SCALE GENOMIC DNA]</scope>
    <source>
        <tissue evidence="1">Muscle</tissue>
    </source>
</reference>
<sequence length="149" mass="16310">MLELRTEVENVDLVLACGLVWWSEKLFATTKLGAKPQKDSSVPRYITTAAAQARKISSLNSAILDTMLSWVHVLELRVYRPPQAGRGYPMLTCLIVCLSQGPPMGGVWRVCGVDEADCACVSEAAVLLEEERVAVALRIRPARLVCLAL</sequence>